<dbReference type="InterPro" id="IPR029062">
    <property type="entry name" value="Class_I_gatase-like"/>
</dbReference>
<dbReference type="EMBL" id="CP012154">
    <property type="protein sequence ID" value="AKS42105.1"/>
    <property type="molecule type" value="Genomic_DNA"/>
</dbReference>
<accession>A0A0K0XWQ8</accession>
<sequence length="278" mass="28929">MKRLVLPLLLAFSPASFAQVGDVLFVNYNGSDNSVETALAADGHTVTAVDVPPNTASAYFSSTDLSGYCAVVWSGAYAYDEDVAGATSVLSNWVADGGSVLVTAPDAIRSQSTDMIQFLGGSSARDENLNFSTIANVANSLTIGLVDIRGLTPPDISDQDTLCGPLVPGTVGLVTGTATPDSTCPNDEGYAWTLRSLGNGQIAFITSGNFTTGDDPDWSDTTIPGDGVYNAALRNFARAACTPRAEARSVPALSPPSLVVLFTLLLMLAAFSIRHPVR</sequence>
<keyword evidence="2" id="KW-1185">Reference proteome</keyword>
<proteinExistence type="predicted"/>
<dbReference type="AlphaFoldDB" id="A0A0K0XWQ8"/>
<organism evidence="1 2">
    <name type="scientific">Wenzhouxiangella marina</name>
    <dbReference type="NCBI Taxonomy" id="1579979"/>
    <lineage>
        <taxon>Bacteria</taxon>
        <taxon>Pseudomonadati</taxon>
        <taxon>Pseudomonadota</taxon>
        <taxon>Gammaproteobacteria</taxon>
        <taxon>Chromatiales</taxon>
        <taxon>Wenzhouxiangellaceae</taxon>
        <taxon>Wenzhouxiangella</taxon>
    </lineage>
</organism>
<dbReference type="Proteomes" id="UP000066624">
    <property type="component" value="Chromosome"/>
</dbReference>
<dbReference type="RefSeq" id="WP_049725688.1">
    <property type="nucleotide sequence ID" value="NZ_CP012154.1"/>
</dbReference>
<dbReference type="SUPFAM" id="SSF52317">
    <property type="entry name" value="Class I glutamine amidotransferase-like"/>
    <property type="match status" value="1"/>
</dbReference>
<evidence type="ECO:0000313" key="2">
    <source>
        <dbReference type="Proteomes" id="UP000066624"/>
    </source>
</evidence>
<dbReference type="KEGG" id="wma:WM2015_1736"/>
<protein>
    <submittedName>
        <fullName evidence="1">Uncharacterized protein</fullName>
    </submittedName>
</protein>
<name>A0A0K0XWQ8_9GAMM</name>
<evidence type="ECO:0000313" key="1">
    <source>
        <dbReference type="EMBL" id="AKS42105.1"/>
    </source>
</evidence>
<reference evidence="1 2" key="1">
    <citation type="submission" date="2015-07" db="EMBL/GenBank/DDBJ databases">
        <authorList>
            <person name="Noorani M."/>
        </authorList>
    </citation>
    <scope>NUCLEOTIDE SEQUENCE [LARGE SCALE GENOMIC DNA]</scope>
    <source>
        <strain evidence="1 2">KCTC 42284</strain>
    </source>
</reference>
<gene>
    <name evidence="1" type="ORF">WM2015_1736</name>
</gene>